<dbReference type="InterPro" id="IPR036390">
    <property type="entry name" value="WH_DNA-bd_sf"/>
</dbReference>
<dbReference type="PROSITE" id="PS51078">
    <property type="entry name" value="ICLR_ED"/>
    <property type="match status" value="1"/>
</dbReference>
<organism evidence="6 7">
    <name type="scientific">Cupriavidus gilardii J11</name>
    <dbReference type="NCBI Taxonomy" id="936133"/>
    <lineage>
        <taxon>Bacteria</taxon>
        <taxon>Pseudomonadati</taxon>
        <taxon>Pseudomonadota</taxon>
        <taxon>Betaproteobacteria</taxon>
        <taxon>Burkholderiales</taxon>
        <taxon>Burkholderiaceae</taxon>
        <taxon>Cupriavidus</taxon>
    </lineage>
</organism>
<dbReference type="EMBL" id="VLJN01000009">
    <property type="protein sequence ID" value="TWG87454.1"/>
    <property type="molecule type" value="Genomic_DNA"/>
</dbReference>
<evidence type="ECO:0000259" key="4">
    <source>
        <dbReference type="PROSITE" id="PS51077"/>
    </source>
</evidence>
<dbReference type="PROSITE" id="PS51077">
    <property type="entry name" value="HTH_ICLR"/>
    <property type="match status" value="1"/>
</dbReference>
<dbReference type="SUPFAM" id="SSF55781">
    <property type="entry name" value="GAF domain-like"/>
    <property type="match status" value="1"/>
</dbReference>
<keyword evidence="7" id="KW-1185">Reference proteome</keyword>
<evidence type="ECO:0000256" key="3">
    <source>
        <dbReference type="ARBA" id="ARBA00023163"/>
    </source>
</evidence>
<feature type="domain" description="HTH iclR-type" evidence="4">
    <location>
        <begin position="18"/>
        <end position="79"/>
    </location>
</feature>
<feature type="domain" description="IclR-ED" evidence="5">
    <location>
        <begin position="80"/>
        <end position="263"/>
    </location>
</feature>
<dbReference type="SUPFAM" id="SSF46785">
    <property type="entry name" value="Winged helix' DNA-binding domain"/>
    <property type="match status" value="1"/>
</dbReference>
<dbReference type="InterPro" id="IPR050707">
    <property type="entry name" value="HTH_MetabolicPath_Reg"/>
</dbReference>
<evidence type="ECO:0000313" key="6">
    <source>
        <dbReference type="EMBL" id="TWG87454.1"/>
    </source>
</evidence>
<evidence type="ECO:0000313" key="7">
    <source>
        <dbReference type="Proteomes" id="UP000318141"/>
    </source>
</evidence>
<dbReference type="InterPro" id="IPR005471">
    <property type="entry name" value="Tscrpt_reg_IclR_N"/>
</dbReference>
<keyword evidence="1" id="KW-0805">Transcription regulation</keyword>
<dbReference type="Proteomes" id="UP000318141">
    <property type="component" value="Unassembled WGS sequence"/>
</dbReference>
<dbReference type="GO" id="GO:0003677">
    <property type="term" value="F:DNA binding"/>
    <property type="evidence" value="ECO:0007669"/>
    <property type="project" value="UniProtKB-KW"/>
</dbReference>
<dbReference type="PANTHER" id="PTHR30136">
    <property type="entry name" value="HELIX-TURN-HELIX TRANSCRIPTIONAL REGULATOR, ICLR FAMILY"/>
    <property type="match status" value="1"/>
</dbReference>
<proteinExistence type="predicted"/>
<evidence type="ECO:0000256" key="1">
    <source>
        <dbReference type="ARBA" id="ARBA00023015"/>
    </source>
</evidence>
<keyword evidence="3" id="KW-0804">Transcription</keyword>
<accession>A0A562BQL7</accession>
<comment type="caution">
    <text evidence="6">The sequence shown here is derived from an EMBL/GenBank/DDBJ whole genome shotgun (WGS) entry which is preliminary data.</text>
</comment>
<dbReference type="AlphaFoldDB" id="A0A562BQL7"/>
<dbReference type="Gene3D" id="1.10.10.10">
    <property type="entry name" value="Winged helix-like DNA-binding domain superfamily/Winged helix DNA-binding domain"/>
    <property type="match status" value="1"/>
</dbReference>
<dbReference type="Gene3D" id="3.30.450.40">
    <property type="match status" value="1"/>
</dbReference>
<gene>
    <name evidence="6" type="ORF">L602_001700000460</name>
</gene>
<evidence type="ECO:0000256" key="2">
    <source>
        <dbReference type="ARBA" id="ARBA00023125"/>
    </source>
</evidence>
<dbReference type="InterPro" id="IPR014757">
    <property type="entry name" value="Tscrpt_reg_IclR_C"/>
</dbReference>
<sequence>MAQQAETEGGEGKDRQFVTALARGIRILQCFDTYTPELSCSELAKRTGLPQPTVWRLCHTLLECGMLVTVNGDKLRPGLAVLQLGYSAISGLSILELARPKMQALASAHGAACGLAIRDGYNMVFVARCEGESQLIMNLRVGSTVPLATSALGWAYIAGQRGTNRATLLAELRAHDPAAMERVAVDLDAALREYDRHGYIINEGVFHRAYTTVSVPIIDADGSVAYTLNCGAATGAVSAEAQKRLIAPELIALANSLQAVIRQGRLQSPAEPQV</sequence>
<dbReference type="GO" id="GO:0045892">
    <property type="term" value="P:negative regulation of DNA-templated transcription"/>
    <property type="evidence" value="ECO:0007669"/>
    <property type="project" value="TreeGrafter"/>
</dbReference>
<dbReference type="InterPro" id="IPR036388">
    <property type="entry name" value="WH-like_DNA-bd_sf"/>
</dbReference>
<evidence type="ECO:0000259" key="5">
    <source>
        <dbReference type="PROSITE" id="PS51078"/>
    </source>
</evidence>
<dbReference type="InterPro" id="IPR029016">
    <property type="entry name" value="GAF-like_dom_sf"/>
</dbReference>
<reference evidence="6 7" key="1">
    <citation type="submission" date="2019-07" db="EMBL/GenBank/DDBJ databases">
        <title>Genome sequencing of lignin-degrading bacterial isolates.</title>
        <authorList>
            <person name="Gladden J."/>
        </authorList>
    </citation>
    <scope>NUCLEOTIDE SEQUENCE [LARGE SCALE GENOMIC DNA]</scope>
    <source>
        <strain evidence="6 7">J11</strain>
    </source>
</reference>
<dbReference type="Pfam" id="PF01614">
    <property type="entry name" value="IclR_C"/>
    <property type="match status" value="1"/>
</dbReference>
<protein>
    <submittedName>
        <fullName evidence="6">IclR family transcriptional regulator</fullName>
    </submittedName>
</protein>
<dbReference type="GO" id="GO:0003700">
    <property type="term" value="F:DNA-binding transcription factor activity"/>
    <property type="evidence" value="ECO:0007669"/>
    <property type="project" value="TreeGrafter"/>
</dbReference>
<name>A0A562BQL7_9BURK</name>
<dbReference type="SMART" id="SM00346">
    <property type="entry name" value="HTH_ICLR"/>
    <property type="match status" value="1"/>
</dbReference>
<dbReference type="PANTHER" id="PTHR30136:SF33">
    <property type="entry name" value="TRANSCRIPTIONAL REGULATORY PROTEIN"/>
    <property type="match status" value="1"/>
</dbReference>
<dbReference type="Pfam" id="PF09339">
    <property type="entry name" value="HTH_IclR"/>
    <property type="match status" value="1"/>
</dbReference>
<keyword evidence="2" id="KW-0238">DNA-binding</keyword>
<dbReference type="OrthoDB" id="5401369at2"/>